<dbReference type="PIRSF" id="PIRSF017184">
    <property type="entry name" value="Nnr"/>
    <property type="match status" value="1"/>
</dbReference>
<dbReference type="PROSITE" id="PS01050">
    <property type="entry name" value="YJEF_C_2"/>
    <property type="match status" value="1"/>
</dbReference>
<name>A0A098C0X7_9BACT</name>
<feature type="binding site" evidence="18">
    <location>
        <position position="59"/>
    </location>
    <ligand>
        <name>K(+)</name>
        <dbReference type="ChEBI" id="CHEBI:29103"/>
    </ligand>
</feature>
<evidence type="ECO:0000313" key="23">
    <source>
        <dbReference type="Proteomes" id="UP000032417"/>
    </source>
</evidence>
<dbReference type="PROSITE" id="PS51385">
    <property type="entry name" value="YJEF_N"/>
    <property type="match status" value="1"/>
</dbReference>
<evidence type="ECO:0000256" key="16">
    <source>
        <dbReference type="ARBA" id="ARBA00049209"/>
    </source>
</evidence>
<comment type="similarity">
    <text evidence="3 19">In the N-terminal section; belongs to the NnrE/AIBP family.</text>
</comment>
<keyword evidence="12 17" id="KW-0456">Lyase</keyword>
<feature type="binding site" evidence="18">
    <location>
        <position position="126"/>
    </location>
    <ligand>
        <name>K(+)</name>
        <dbReference type="ChEBI" id="CHEBI:29103"/>
    </ligand>
</feature>
<keyword evidence="13" id="KW-0511">Multifunctional enzyme</keyword>
<sequence>MKILTSQQIRYVDAETIKREAISSLELMKRASTAFYNWFIEKYSNKSTSVLIFSGVGNNGGDGLFIARLLHKSGYSVKVCIVEYKNQYSEDCAHNFRRAKAENISIIKIYNEDQIPDICKYDVVIDGIFGTGLSRDVTGIAESVIGKINESGAKVISIDVPSGLFLERKTTFAVKATETVTFQIPKLALFLPENNLFTGNVTIIDIGLNEQAISESDSNIYFTEKSEISKLIKPLNLFAHKGTVGHALIVGGSLGKCGSVCLASRAALKTGCGLVTAYMPKCGVQVIQINFPEAMAIEDRGERYISNIDFEIKPDAIGIGVGMGQNEETKKALHDFLINNKVPLVIDADGINILSSNHNWIELLKPDTILTPHPGELSRLVGGWSDDYDKIQKTRLFAQKYNLIIVVKGAYTLIIDSENIYMNSTGTPALATAGSGDVLTGIITSLLAQGYNPIDSAKVGVYIHGMTADFTTKSINPRSFVASDIIENIGNAYNNLEKIR</sequence>
<comment type="function">
    <text evidence="14 19">Bifunctional enzyme that catalyzes the epimerization of the S- and R-forms of NAD(P)HX and the dehydration of the S-form of NAD(P)HX at the expense of ADP, which is converted to AMP. This allows the repair of both epimers of NAD(P)HX, a damaged form of NAD(P)H that is a result of enzymatic or heat-dependent hydration.</text>
</comment>
<comment type="catalytic activity">
    <reaction evidence="1 18 19">
        <text>(6R)-NADHX = (6S)-NADHX</text>
        <dbReference type="Rhea" id="RHEA:32215"/>
        <dbReference type="ChEBI" id="CHEBI:64074"/>
        <dbReference type="ChEBI" id="CHEBI:64075"/>
        <dbReference type="EC" id="5.1.99.6"/>
    </reaction>
</comment>
<dbReference type="GO" id="GO:0052856">
    <property type="term" value="F:NAD(P)HX epimerase activity"/>
    <property type="evidence" value="ECO:0007669"/>
    <property type="project" value="UniProtKB-UniRule"/>
</dbReference>
<dbReference type="PANTHER" id="PTHR12592">
    <property type="entry name" value="ATP-DEPENDENT (S)-NAD(P)H-HYDRATE DEHYDRATASE FAMILY MEMBER"/>
    <property type="match status" value="1"/>
</dbReference>
<dbReference type="KEGG" id="pbt:ING2E5B_0803"/>
<dbReference type="CDD" id="cd01171">
    <property type="entry name" value="YXKO-related"/>
    <property type="match status" value="1"/>
</dbReference>
<dbReference type="HAMAP" id="MF_01966">
    <property type="entry name" value="NADHX_epimerase"/>
    <property type="match status" value="1"/>
</dbReference>
<feature type="binding site" evidence="18">
    <location>
        <begin position="130"/>
        <end position="136"/>
    </location>
    <ligand>
        <name>(6S)-NADPHX</name>
        <dbReference type="ChEBI" id="CHEBI:64076"/>
    </ligand>
</feature>
<keyword evidence="9 18" id="KW-0630">Potassium</keyword>
<dbReference type="HOGENOM" id="CLU_024853_4_1_10"/>
<dbReference type="SUPFAM" id="SSF53613">
    <property type="entry name" value="Ribokinase-like"/>
    <property type="match status" value="1"/>
</dbReference>
<evidence type="ECO:0000256" key="18">
    <source>
        <dbReference type="HAMAP-Rule" id="MF_01966"/>
    </source>
</evidence>
<dbReference type="NCBIfam" id="TIGR00196">
    <property type="entry name" value="yjeF_cterm"/>
    <property type="match status" value="1"/>
</dbReference>
<dbReference type="GO" id="GO:0016301">
    <property type="term" value="F:kinase activity"/>
    <property type="evidence" value="ECO:0007669"/>
    <property type="project" value="UniProtKB-KW"/>
</dbReference>
<dbReference type="STRING" id="1562970.ING2E5B_0803"/>
<feature type="binding site" evidence="17">
    <location>
        <position position="322"/>
    </location>
    <ligand>
        <name>(6S)-NADPHX</name>
        <dbReference type="ChEBI" id="CHEBI:64076"/>
    </ligand>
</feature>
<keyword evidence="22" id="KW-0808">Transferase</keyword>
<dbReference type="AlphaFoldDB" id="A0A098C0X7"/>
<dbReference type="GO" id="GO:0005524">
    <property type="term" value="F:ATP binding"/>
    <property type="evidence" value="ECO:0007669"/>
    <property type="project" value="UniProtKB-UniRule"/>
</dbReference>
<dbReference type="Pfam" id="PF03853">
    <property type="entry name" value="YjeF_N"/>
    <property type="match status" value="1"/>
</dbReference>
<keyword evidence="10 17" id="KW-0520">NAD</keyword>
<evidence type="ECO:0000313" key="22">
    <source>
        <dbReference type="EMBL" id="CEA15567.1"/>
    </source>
</evidence>
<feature type="binding site" evidence="17">
    <location>
        <position position="436"/>
    </location>
    <ligand>
        <name>AMP</name>
        <dbReference type="ChEBI" id="CHEBI:456215"/>
    </ligand>
</feature>
<reference evidence="22 23" key="1">
    <citation type="submission" date="2014-08" db="EMBL/GenBank/DDBJ databases">
        <authorList>
            <person name="Wibberg D."/>
        </authorList>
    </citation>
    <scope>NUCLEOTIDE SEQUENCE [LARGE SCALE GENOMIC DNA]</scope>
    <source>
        <strain evidence="23">ING2-E5B</strain>
    </source>
</reference>
<dbReference type="OrthoDB" id="9806925at2"/>
<dbReference type="Gene3D" id="3.40.50.10260">
    <property type="entry name" value="YjeF N-terminal domain"/>
    <property type="match status" value="1"/>
</dbReference>
<organism evidence="22 23">
    <name type="scientific">Fermentimonas caenicola</name>
    <dbReference type="NCBI Taxonomy" id="1562970"/>
    <lineage>
        <taxon>Bacteria</taxon>
        <taxon>Pseudomonadati</taxon>
        <taxon>Bacteroidota</taxon>
        <taxon>Bacteroidia</taxon>
        <taxon>Bacteroidales</taxon>
        <taxon>Dysgonomonadaceae</taxon>
        <taxon>Fermentimonas</taxon>
    </lineage>
</organism>
<evidence type="ECO:0000256" key="6">
    <source>
        <dbReference type="ARBA" id="ARBA00022741"/>
    </source>
</evidence>
<evidence type="ECO:0000256" key="10">
    <source>
        <dbReference type="ARBA" id="ARBA00023027"/>
    </source>
</evidence>
<dbReference type="PROSITE" id="PS51383">
    <property type="entry name" value="YJEF_C_3"/>
    <property type="match status" value="1"/>
</dbReference>
<dbReference type="HAMAP" id="MF_01965">
    <property type="entry name" value="NADHX_dehydratase"/>
    <property type="match status" value="1"/>
</dbReference>
<evidence type="ECO:0000256" key="4">
    <source>
        <dbReference type="ARBA" id="ARBA00009524"/>
    </source>
</evidence>
<comment type="caution">
    <text evidence="17">Lacks conserved residue(s) required for the propagation of feature annotation.</text>
</comment>
<comment type="similarity">
    <text evidence="4 19">In the C-terminal section; belongs to the NnrD/CARKD family.</text>
</comment>
<dbReference type="GO" id="GO:0110051">
    <property type="term" value="P:metabolite repair"/>
    <property type="evidence" value="ECO:0007669"/>
    <property type="project" value="TreeGrafter"/>
</dbReference>
<feature type="binding site" evidence="17">
    <location>
        <position position="373"/>
    </location>
    <ligand>
        <name>(6S)-NADPHX</name>
        <dbReference type="ChEBI" id="CHEBI:64076"/>
    </ligand>
</feature>
<evidence type="ECO:0000256" key="17">
    <source>
        <dbReference type="HAMAP-Rule" id="MF_01965"/>
    </source>
</evidence>
<gene>
    <name evidence="18" type="primary">nnrE</name>
    <name evidence="17" type="synonym">nnrD</name>
    <name evidence="22" type="ORF">ING2E5B_0803</name>
</gene>
<keyword evidence="22" id="KW-0418">Kinase</keyword>
<evidence type="ECO:0000259" key="21">
    <source>
        <dbReference type="PROSITE" id="PS51385"/>
    </source>
</evidence>
<comment type="catalytic activity">
    <reaction evidence="2 18 19">
        <text>(6R)-NADPHX = (6S)-NADPHX</text>
        <dbReference type="Rhea" id="RHEA:32227"/>
        <dbReference type="ChEBI" id="CHEBI:64076"/>
        <dbReference type="ChEBI" id="CHEBI:64077"/>
        <dbReference type="EC" id="5.1.99.6"/>
    </reaction>
</comment>
<dbReference type="InterPro" id="IPR036652">
    <property type="entry name" value="YjeF_N_dom_sf"/>
</dbReference>
<feature type="binding site" evidence="18">
    <location>
        <position position="162"/>
    </location>
    <ligand>
        <name>K(+)</name>
        <dbReference type="ChEBI" id="CHEBI:29103"/>
    </ligand>
</feature>
<comment type="similarity">
    <text evidence="18">Belongs to the NnrE/AIBP family.</text>
</comment>
<comment type="cofactor">
    <cofactor evidence="18 19">
        <name>K(+)</name>
        <dbReference type="ChEBI" id="CHEBI:29103"/>
    </cofactor>
    <text evidence="18 19">Binds 1 potassium ion per subunit.</text>
</comment>
<dbReference type="GO" id="GO:0052855">
    <property type="term" value="F:ADP-dependent NAD(P)H-hydrate dehydratase activity"/>
    <property type="evidence" value="ECO:0007669"/>
    <property type="project" value="UniProtKB-UniRule"/>
</dbReference>
<dbReference type="EC" id="5.1.99.6" evidence="19"/>
<evidence type="ECO:0000256" key="2">
    <source>
        <dbReference type="ARBA" id="ARBA00000909"/>
    </source>
</evidence>
<evidence type="ECO:0000256" key="8">
    <source>
        <dbReference type="ARBA" id="ARBA00022857"/>
    </source>
</evidence>
<evidence type="ECO:0000256" key="15">
    <source>
        <dbReference type="ARBA" id="ARBA00048238"/>
    </source>
</evidence>
<dbReference type="InterPro" id="IPR004443">
    <property type="entry name" value="YjeF_N_dom"/>
</dbReference>
<evidence type="ECO:0000256" key="1">
    <source>
        <dbReference type="ARBA" id="ARBA00000013"/>
    </source>
</evidence>
<dbReference type="InterPro" id="IPR017953">
    <property type="entry name" value="Carbohydrate_kinase_pred_CS"/>
</dbReference>
<dbReference type="InterPro" id="IPR000631">
    <property type="entry name" value="CARKD"/>
</dbReference>
<feature type="binding site" evidence="18">
    <location>
        <begin position="58"/>
        <end position="62"/>
    </location>
    <ligand>
        <name>(6S)-NADPHX</name>
        <dbReference type="ChEBI" id="CHEBI:64076"/>
    </ligand>
</feature>
<feature type="domain" description="YjeF N-terminal" evidence="21">
    <location>
        <begin position="9"/>
        <end position="214"/>
    </location>
</feature>
<dbReference type="GO" id="GO:0046496">
    <property type="term" value="P:nicotinamide nucleotide metabolic process"/>
    <property type="evidence" value="ECO:0007669"/>
    <property type="project" value="UniProtKB-UniRule"/>
</dbReference>
<dbReference type="EMBL" id="LN515532">
    <property type="protein sequence ID" value="CEA15567.1"/>
    <property type="molecule type" value="Genomic_DNA"/>
</dbReference>
<evidence type="ECO:0000259" key="20">
    <source>
        <dbReference type="PROSITE" id="PS51383"/>
    </source>
</evidence>
<evidence type="ECO:0000256" key="11">
    <source>
        <dbReference type="ARBA" id="ARBA00023235"/>
    </source>
</evidence>
<accession>A0A098C0X7</accession>
<dbReference type="Proteomes" id="UP000032417">
    <property type="component" value="Chromosome 1"/>
</dbReference>
<evidence type="ECO:0000256" key="14">
    <source>
        <dbReference type="ARBA" id="ARBA00025153"/>
    </source>
</evidence>
<comment type="subunit">
    <text evidence="17">Homotetramer.</text>
</comment>
<comment type="function">
    <text evidence="17">Catalyzes the dehydration of the S-form of NAD(P)HX at the expense of ADP, which is converted to AMP. Together with NAD(P)HX epimerase, which catalyzes the epimerization of the S- and R-forms, the enzyme allows the repair of both epimers of NAD(P)HX, a damaged form of NAD(P)H that is a result of enzymatic or heat-dependent hydration.</text>
</comment>
<dbReference type="Gene3D" id="3.40.1190.20">
    <property type="match status" value="1"/>
</dbReference>
<dbReference type="EC" id="4.2.1.136" evidence="19"/>
<comment type="function">
    <text evidence="18">Catalyzes the epimerization of the S- and R-forms of NAD(P)HX, a damaged form of NAD(P)H that is a result of enzymatic or heat-dependent hydration. This is a prerequisite for the S-specific NAD(P)H-hydrate dehydratase to allow the repair of both epimers of NAD(P)HX.</text>
</comment>
<keyword evidence="7 17" id="KW-0067">ATP-binding</keyword>
<evidence type="ECO:0000256" key="12">
    <source>
        <dbReference type="ARBA" id="ARBA00023239"/>
    </source>
</evidence>
<evidence type="ECO:0000256" key="3">
    <source>
        <dbReference type="ARBA" id="ARBA00006001"/>
    </source>
</evidence>
<keyword evidence="5 18" id="KW-0479">Metal-binding</keyword>
<feature type="binding site" evidence="17">
    <location>
        <position position="437"/>
    </location>
    <ligand>
        <name>(6S)-NADPHX</name>
        <dbReference type="ChEBI" id="CHEBI:64076"/>
    </ligand>
</feature>
<keyword evidence="23" id="KW-1185">Reference proteome</keyword>
<dbReference type="NCBIfam" id="TIGR00197">
    <property type="entry name" value="yjeF_nterm"/>
    <property type="match status" value="1"/>
</dbReference>
<comment type="catalytic activity">
    <reaction evidence="15 17 19">
        <text>(6S)-NADHX + ADP = AMP + phosphate + NADH + H(+)</text>
        <dbReference type="Rhea" id="RHEA:32223"/>
        <dbReference type="ChEBI" id="CHEBI:15378"/>
        <dbReference type="ChEBI" id="CHEBI:43474"/>
        <dbReference type="ChEBI" id="CHEBI:57945"/>
        <dbReference type="ChEBI" id="CHEBI:64074"/>
        <dbReference type="ChEBI" id="CHEBI:456215"/>
        <dbReference type="ChEBI" id="CHEBI:456216"/>
        <dbReference type="EC" id="4.2.1.136"/>
    </reaction>
</comment>
<dbReference type="GO" id="GO:0046872">
    <property type="term" value="F:metal ion binding"/>
    <property type="evidence" value="ECO:0007669"/>
    <property type="project" value="UniProtKB-UniRule"/>
</dbReference>
<comment type="cofactor">
    <cofactor evidence="17">
        <name>Mg(2+)</name>
        <dbReference type="ChEBI" id="CHEBI:18420"/>
    </cofactor>
</comment>
<keyword evidence="11 18" id="KW-0413">Isomerase</keyword>
<evidence type="ECO:0000256" key="9">
    <source>
        <dbReference type="ARBA" id="ARBA00022958"/>
    </source>
</evidence>
<protein>
    <recommendedName>
        <fullName evidence="19">Bifunctional NAD(P)H-hydrate repair enzyme</fullName>
    </recommendedName>
    <alternativeName>
        <fullName evidence="19">Nicotinamide nucleotide repair protein</fullName>
    </alternativeName>
    <domain>
        <recommendedName>
            <fullName evidence="19">ADP-dependent (S)-NAD(P)H-hydrate dehydratase</fullName>
            <ecNumber evidence="19">4.2.1.136</ecNumber>
        </recommendedName>
        <alternativeName>
            <fullName evidence="19">ADP-dependent NAD(P)HX dehydratase</fullName>
        </alternativeName>
    </domain>
    <domain>
        <recommendedName>
            <fullName evidence="19">NAD(P)H-hydrate epimerase</fullName>
            <ecNumber evidence="19">5.1.99.6</ecNumber>
        </recommendedName>
    </domain>
</protein>
<keyword evidence="8 17" id="KW-0521">NADP</keyword>
<dbReference type="InterPro" id="IPR029056">
    <property type="entry name" value="Ribokinase-like"/>
</dbReference>
<keyword evidence="6 17" id="KW-0547">Nucleotide-binding</keyword>
<dbReference type="PANTHER" id="PTHR12592:SF0">
    <property type="entry name" value="ATP-DEPENDENT (S)-NAD(P)H-HYDRATE DEHYDRATASE"/>
    <property type="match status" value="1"/>
</dbReference>
<proteinExistence type="inferred from homology"/>
<evidence type="ECO:0000256" key="19">
    <source>
        <dbReference type="PIRNR" id="PIRNR017184"/>
    </source>
</evidence>
<dbReference type="PATRIC" id="fig|1562970.3.peg.799"/>
<evidence type="ECO:0000256" key="7">
    <source>
        <dbReference type="ARBA" id="ARBA00022840"/>
    </source>
</evidence>
<comment type="catalytic activity">
    <reaction evidence="16 17 19">
        <text>(6S)-NADPHX + ADP = AMP + phosphate + NADPH + H(+)</text>
        <dbReference type="Rhea" id="RHEA:32235"/>
        <dbReference type="ChEBI" id="CHEBI:15378"/>
        <dbReference type="ChEBI" id="CHEBI:43474"/>
        <dbReference type="ChEBI" id="CHEBI:57783"/>
        <dbReference type="ChEBI" id="CHEBI:64076"/>
        <dbReference type="ChEBI" id="CHEBI:456215"/>
        <dbReference type="ChEBI" id="CHEBI:456216"/>
        <dbReference type="EC" id="4.2.1.136"/>
    </reaction>
</comment>
<feature type="binding site" evidence="18">
    <location>
        <position position="159"/>
    </location>
    <ligand>
        <name>(6S)-NADPHX</name>
        <dbReference type="ChEBI" id="CHEBI:64076"/>
    </ligand>
</feature>
<evidence type="ECO:0000256" key="5">
    <source>
        <dbReference type="ARBA" id="ARBA00022723"/>
    </source>
</evidence>
<feature type="binding site" evidence="17">
    <location>
        <begin position="408"/>
        <end position="412"/>
    </location>
    <ligand>
        <name>AMP</name>
        <dbReference type="ChEBI" id="CHEBI:456215"/>
    </ligand>
</feature>
<dbReference type="Pfam" id="PF01256">
    <property type="entry name" value="Carb_kinase"/>
    <property type="match status" value="1"/>
</dbReference>
<evidence type="ECO:0000256" key="13">
    <source>
        <dbReference type="ARBA" id="ARBA00023268"/>
    </source>
</evidence>
<dbReference type="InterPro" id="IPR030677">
    <property type="entry name" value="Nnr"/>
</dbReference>
<dbReference type="SUPFAM" id="SSF64153">
    <property type="entry name" value="YjeF N-terminal domain-like"/>
    <property type="match status" value="1"/>
</dbReference>
<feature type="domain" description="YjeF C-terminal" evidence="20">
    <location>
        <begin position="224"/>
        <end position="496"/>
    </location>
</feature>
<comment type="similarity">
    <text evidence="17">Belongs to the NnrD/CARKD family.</text>
</comment>